<name>A0ABS4XB62_9MICC</name>
<comment type="caution">
    <text evidence="2">The sequence shown here is derived from an EMBL/GenBank/DDBJ whole genome shotgun (WGS) entry which is preliminary data.</text>
</comment>
<reference evidence="2 3" key="1">
    <citation type="submission" date="2021-03" db="EMBL/GenBank/DDBJ databases">
        <title>Sequencing the genomes of 1000 actinobacteria strains.</title>
        <authorList>
            <person name="Klenk H.-P."/>
        </authorList>
    </citation>
    <scope>NUCLEOTIDE SEQUENCE [LARGE SCALE GENOMIC DNA]</scope>
    <source>
        <strain evidence="2 3">DSM 15797</strain>
    </source>
</reference>
<feature type="compositionally biased region" description="Basic and acidic residues" evidence="1">
    <location>
        <begin position="23"/>
        <end position="48"/>
    </location>
</feature>
<keyword evidence="3" id="KW-1185">Reference proteome</keyword>
<proteinExistence type="predicted"/>
<sequence>MLQAARAAVPSGPGKRSPAVSRGHFDGQARGRTDLDGRLLRAKSERTRSQGAFERPAETARGNQCRWRFPM</sequence>
<protein>
    <submittedName>
        <fullName evidence="2">Uncharacterized protein</fullName>
    </submittedName>
</protein>
<gene>
    <name evidence="2" type="ORF">JOF47_001201</name>
</gene>
<feature type="region of interest" description="Disordered" evidence="1">
    <location>
        <begin position="1"/>
        <end position="71"/>
    </location>
</feature>
<evidence type="ECO:0000256" key="1">
    <source>
        <dbReference type="SAM" id="MobiDB-lite"/>
    </source>
</evidence>
<evidence type="ECO:0000313" key="2">
    <source>
        <dbReference type="EMBL" id="MBP2385690.1"/>
    </source>
</evidence>
<dbReference type="Proteomes" id="UP001296993">
    <property type="component" value="Unassembled WGS sequence"/>
</dbReference>
<organism evidence="2 3">
    <name type="scientific">Paeniglutamicibacter kerguelensis</name>
    <dbReference type="NCBI Taxonomy" id="254788"/>
    <lineage>
        <taxon>Bacteria</taxon>
        <taxon>Bacillati</taxon>
        <taxon>Actinomycetota</taxon>
        <taxon>Actinomycetes</taxon>
        <taxon>Micrococcales</taxon>
        <taxon>Micrococcaceae</taxon>
        <taxon>Paeniglutamicibacter</taxon>
    </lineage>
</organism>
<accession>A0ABS4XB62</accession>
<evidence type="ECO:0000313" key="3">
    <source>
        <dbReference type="Proteomes" id="UP001296993"/>
    </source>
</evidence>
<dbReference type="EMBL" id="JAGIOF010000001">
    <property type="protein sequence ID" value="MBP2385690.1"/>
    <property type="molecule type" value="Genomic_DNA"/>
</dbReference>